<keyword evidence="4" id="KW-1134">Transmembrane beta strand</keyword>
<evidence type="ECO:0000256" key="4">
    <source>
        <dbReference type="ARBA" id="ARBA00022452"/>
    </source>
</evidence>
<feature type="signal peptide" evidence="11">
    <location>
        <begin position="1"/>
        <end position="19"/>
    </location>
</feature>
<feature type="domain" description="Porin" evidence="12">
    <location>
        <begin position="7"/>
        <end position="314"/>
    </location>
</feature>
<comment type="subunit">
    <text evidence="2">Homotrimer.</text>
</comment>
<dbReference type="InterPro" id="IPR001702">
    <property type="entry name" value="Porin_Gram-ve"/>
</dbReference>
<dbReference type="SUPFAM" id="SSF56935">
    <property type="entry name" value="Porins"/>
    <property type="match status" value="1"/>
</dbReference>
<dbReference type="RefSeq" id="WP_143890581.1">
    <property type="nucleotide sequence ID" value="NZ_VJNB01000007.1"/>
</dbReference>
<keyword evidence="6 11" id="KW-0732">Signal</keyword>
<evidence type="ECO:0000256" key="2">
    <source>
        <dbReference type="ARBA" id="ARBA00011233"/>
    </source>
</evidence>
<keyword evidence="10" id="KW-0998">Cell outer membrane</keyword>
<dbReference type="PRINTS" id="PR00184">
    <property type="entry name" value="NEISSPPORIN"/>
</dbReference>
<keyword evidence="9" id="KW-0472">Membrane</keyword>
<dbReference type="InterPro" id="IPR023614">
    <property type="entry name" value="Porin_dom_sf"/>
</dbReference>
<reference evidence="13 14" key="1">
    <citation type="submission" date="2019-07" db="EMBL/GenBank/DDBJ databases">
        <title>Tepidimonas alkaliphilus YIM 72238 draft genome.</title>
        <authorList>
            <person name="Da Costa M.S."/>
            <person name="Froufe H.J.C."/>
            <person name="Egas C."/>
            <person name="Albuquerque L."/>
        </authorList>
    </citation>
    <scope>NUCLEOTIDE SEQUENCE [LARGE SCALE GENOMIC DNA]</scope>
    <source>
        <strain evidence="13 14">YIM 72238</strain>
    </source>
</reference>
<dbReference type="Pfam" id="PF13609">
    <property type="entry name" value="Porin_4"/>
    <property type="match status" value="1"/>
</dbReference>
<comment type="caution">
    <text evidence="13">The sequence shown here is derived from an EMBL/GenBank/DDBJ whole genome shotgun (WGS) entry which is preliminary data.</text>
</comment>
<dbReference type="PRINTS" id="PR00182">
    <property type="entry name" value="ECOLNEIPORIN"/>
</dbReference>
<evidence type="ECO:0000256" key="9">
    <source>
        <dbReference type="ARBA" id="ARBA00023136"/>
    </source>
</evidence>
<dbReference type="GO" id="GO:0009279">
    <property type="term" value="C:cell outer membrane"/>
    <property type="evidence" value="ECO:0007669"/>
    <property type="project" value="UniProtKB-SubCell"/>
</dbReference>
<dbReference type="OrthoDB" id="6975458at2"/>
<evidence type="ECO:0000256" key="10">
    <source>
        <dbReference type="ARBA" id="ARBA00023237"/>
    </source>
</evidence>
<evidence type="ECO:0000256" key="6">
    <source>
        <dbReference type="ARBA" id="ARBA00022729"/>
    </source>
</evidence>
<keyword evidence="8" id="KW-0626">Porin</keyword>
<gene>
    <name evidence="13" type="ORF">Talka_01574</name>
</gene>
<comment type="subcellular location">
    <subcellularLocation>
        <location evidence="1">Cell outer membrane</location>
        <topology evidence="1">Multi-pass membrane protein</topology>
    </subcellularLocation>
</comment>
<dbReference type="CDD" id="cd00342">
    <property type="entry name" value="gram_neg_porins"/>
    <property type="match status" value="1"/>
</dbReference>
<evidence type="ECO:0000256" key="1">
    <source>
        <dbReference type="ARBA" id="ARBA00004571"/>
    </source>
</evidence>
<dbReference type="InterPro" id="IPR002299">
    <property type="entry name" value="Porin_Neis"/>
</dbReference>
<dbReference type="InterPro" id="IPR050298">
    <property type="entry name" value="Gram-neg_bact_OMP"/>
</dbReference>
<dbReference type="GO" id="GO:0015288">
    <property type="term" value="F:porin activity"/>
    <property type="evidence" value="ECO:0007669"/>
    <property type="project" value="UniProtKB-KW"/>
</dbReference>
<dbReference type="GO" id="GO:0034220">
    <property type="term" value="P:monoatomic ion transmembrane transport"/>
    <property type="evidence" value="ECO:0007669"/>
    <property type="project" value="InterPro"/>
</dbReference>
<dbReference type="AlphaFoldDB" id="A0A554W7E1"/>
<dbReference type="PANTHER" id="PTHR34501">
    <property type="entry name" value="PROTEIN YDDL-RELATED"/>
    <property type="match status" value="1"/>
</dbReference>
<keyword evidence="5" id="KW-0812">Transmembrane</keyword>
<dbReference type="Proteomes" id="UP000315736">
    <property type="component" value="Unassembled WGS sequence"/>
</dbReference>
<evidence type="ECO:0000313" key="13">
    <source>
        <dbReference type="EMBL" id="TSE19485.1"/>
    </source>
</evidence>
<evidence type="ECO:0000256" key="8">
    <source>
        <dbReference type="ARBA" id="ARBA00023114"/>
    </source>
</evidence>
<evidence type="ECO:0000313" key="14">
    <source>
        <dbReference type="Proteomes" id="UP000315736"/>
    </source>
</evidence>
<evidence type="ECO:0000256" key="5">
    <source>
        <dbReference type="ARBA" id="ARBA00022692"/>
    </source>
</evidence>
<dbReference type="EMBL" id="VJNB01000007">
    <property type="protein sequence ID" value="TSE19485.1"/>
    <property type="molecule type" value="Genomic_DNA"/>
</dbReference>
<keyword evidence="14" id="KW-1185">Reference proteome</keyword>
<proteinExistence type="predicted"/>
<evidence type="ECO:0000256" key="7">
    <source>
        <dbReference type="ARBA" id="ARBA00023065"/>
    </source>
</evidence>
<evidence type="ECO:0000256" key="11">
    <source>
        <dbReference type="SAM" id="SignalP"/>
    </source>
</evidence>
<dbReference type="Gene3D" id="2.40.160.10">
    <property type="entry name" value="Porin"/>
    <property type="match status" value="1"/>
</dbReference>
<accession>A0A554W7E1</accession>
<protein>
    <submittedName>
        <fullName evidence="13">Outer membrane porin protein 32</fullName>
    </submittedName>
</protein>
<organism evidence="13 14">
    <name type="scientific">Tepidimonas alkaliphilus</name>
    <dbReference type="NCBI Taxonomy" id="2588942"/>
    <lineage>
        <taxon>Bacteria</taxon>
        <taxon>Pseudomonadati</taxon>
        <taxon>Pseudomonadota</taxon>
        <taxon>Betaproteobacteria</taxon>
        <taxon>Burkholderiales</taxon>
        <taxon>Tepidimonas</taxon>
    </lineage>
</organism>
<evidence type="ECO:0000259" key="12">
    <source>
        <dbReference type="Pfam" id="PF13609"/>
    </source>
</evidence>
<keyword evidence="3" id="KW-0813">Transport</keyword>
<dbReference type="GO" id="GO:0046930">
    <property type="term" value="C:pore complex"/>
    <property type="evidence" value="ECO:0007669"/>
    <property type="project" value="UniProtKB-KW"/>
</dbReference>
<name>A0A554W7E1_9BURK</name>
<dbReference type="PANTHER" id="PTHR34501:SF9">
    <property type="entry name" value="MAJOR OUTER MEMBRANE PROTEIN P.IA"/>
    <property type="match status" value="1"/>
</dbReference>
<sequence>MKKSLIALAVAGACSAAMAQSSVQLYGVADLWFGQITVKENGVKVYPASQTGLFDGGFSNSRFGFKGSEDLGGGLKANFQLEQGFNLDDGKQAQAGKMFSRQAWVGLSGGFGEVQLGKAYSAFDDVSGLAASVFDSDLAPINNIFASTFFSDSFNNTVKYITPAIGGFSGAVSYSFGEDKTATTKASKLWSLSGKYEEGPLAVGLGYAKNDTAGGDTTATRLAGSYDLGAVKLLASYGQLKDKAPGTTSKTNEWELGVNVPLASNLALSAGYGRTTLKEDGIKVGKANSFGAALAYSLSKRTTVYAGVNATKAEDVPVTDKVKTNIYAVGLKHTF</sequence>
<dbReference type="InterPro" id="IPR033900">
    <property type="entry name" value="Gram_neg_porin_domain"/>
</dbReference>
<evidence type="ECO:0000256" key="3">
    <source>
        <dbReference type="ARBA" id="ARBA00022448"/>
    </source>
</evidence>
<keyword evidence="7" id="KW-0406">Ion transport</keyword>
<feature type="chain" id="PRO_5021732893" evidence="11">
    <location>
        <begin position="20"/>
        <end position="335"/>
    </location>
</feature>